<comment type="caution">
    <text evidence="3">The sequence shown here is derived from an EMBL/GenBank/DDBJ whole genome shotgun (WGS) entry which is preliminary data.</text>
</comment>
<feature type="non-terminal residue" evidence="3">
    <location>
        <position position="1"/>
    </location>
</feature>
<sequence>SYRDYEYRLPRGRSYLRNGAVLDLVIDPGRITALVSGTRLYEVDIRIKPLQKTHWQRVKAECAGQIGSLVELLAGKLSEPVMRRVTDREQGLFPKPAQIEMRCSCPDWATMCKHVAAVMYGVGARLDQAPELLFTLRQVNHEELIEQAARLEVGRGSARKTIAREELSDVFGIELARPTKPATRHTKAAQPKRPAKAKA</sequence>
<accession>T0ZTC2</accession>
<evidence type="ECO:0000256" key="1">
    <source>
        <dbReference type="SAM" id="MobiDB-lite"/>
    </source>
</evidence>
<dbReference type="InterPro" id="IPR007527">
    <property type="entry name" value="Znf_SWIM"/>
</dbReference>
<dbReference type="GO" id="GO:0008270">
    <property type="term" value="F:zinc ion binding"/>
    <property type="evidence" value="ECO:0007669"/>
    <property type="project" value="InterPro"/>
</dbReference>
<dbReference type="EMBL" id="AUZY01011792">
    <property type="protein sequence ID" value="EQD33065.1"/>
    <property type="molecule type" value="Genomic_DNA"/>
</dbReference>
<dbReference type="PANTHER" id="PTHR38133:SF1">
    <property type="entry name" value="SLR1429 PROTEIN"/>
    <property type="match status" value="1"/>
</dbReference>
<proteinExistence type="predicted"/>
<feature type="region of interest" description="Disordered" evidence="1">
    <location>
        <begin position="176"/>
        <end position="199"/>
    </location>
</feature>
<evidence type="ECO:0000313" key="3">
    <source>
        <dbReference type="EMBL" id="EQD33065.1"/>
    </source>
</evidence>
<dbReference type="PANTHER" id="PTHR38133">
    <property type="entry name" value="SLR1429 PROTEIN"/>
    <property type="match status" value="1"/>
</dbReference>
<protein>
    <submittedName>
        <fullName evidence="3">Zinc finger SWIM domain protein</fullName>
    </submittedName>
</protein>
<reference evidence="3" key="1">
    <citation type="submission" date="2013-08" db="EMBL/GenBank/DDBJ databases">
        <authorList>
            <person name="Mendez C."/>
            <person name="Richter M."/>
            <person name="Ferrer M."/>
            <person name="Sanchez J."/>
        </authorList>
    </citation>
    <scope>NUCLEOTIDE SEQUENCE</scope>
</reference>
<dbReference type="AlphaFoldDB" id="T0ZTC2"/>
<name>T0ZTC2_9ZZZZ</name>
<gene>
    <name evidence="3" type="ORF">B1B_17643</name>
</gene>
<organism evidence="3">
    <name type="scientific">mine drainage metagenome</name>
    <dbReference type="NCBI Taxonomy" id="410659"/>
    <lineage>
        <taxon>unclassified sequences</taxon>
        <taxon>metagenomes</taxon>
        <taxon>ecological metagenomes</taxon>
    </lineage>
</organism>
<feature type="domain" description="SWIM-type" evidence="2">
    <location>
        <begin position="95"/>
        <end position="123"/>
    </location>
</feature>
<dbReference type="PROSITE" id="PS50966">
    <property type="entry name" value="ZF_SWIM"/>
    <property type="match status" value="1"/>
</dbReference>
<feature type="non-terminal residue" evidence="3">
    <location>
        <position position="199"/>
    </location>
</feature>
<reference evidence="3" key="2">
    <citation type="journal article" date="2014" name="ISME J.">
        <title>Microbial stratification in low pH oxic and suboxic macroscopic growths along an acid mine drainage.</title>
        <authorList>
            <person name="Mendez-Garcia C."/>
            <person name="Mesa V."/>
            <person name="Sprenger R.R."/>
            <person name="Richter M."/>
            <person name="Diez M.S."/>
            <person name="Solano J."/>
            <person name="Bargiela R."/>
            <person name="Golyshina O.V."/>
            <person name="Manteca A."/>
            <person name="Ramos J.L."/>
            <person name="Gallego J.R."/>
            <person name="Llorente I."/>
            <person name="Martins Dos Santos V.A."/>
            <person name="Jensen O.N."/>
            <person name="Pelaez A.I."/>
            <person name="Sanchez J."/>
            <person name="Ferrer M."/>
        </authorList>
    </citation>
    <scope>NUCLEOTIDE SEQUENCE</scope>
</reference>
<evidence type="ECO:0000259" key="2">
    <source>
        <dbReference type="PROSITE" id="PS50966"/>
    </source>
</evidence>